<dbReference type="GO" id="GO:0016651">
    <property type="term" value="F:oxidoreductase activity, acting on NAD(P)H"/>
    <property type="evidence" value="ECO:0007669"/>
    <property type="project" value="TreeGrafter"/>
</dbReference>
<evidence type="ECO:0000259" key="7">
    <source>
        <dbReference type="Pfam" id="PF14759"/>
    </source>
</evidence>
<keyword evidence="9" id="KW-1185">Reference proteome</keyword>
<evidence type="ECO:0000256" key="2">
    <source>
        <dbReference type="ARBA" id="ARBA00022630"/>
    </source>
</evidence>
<dbReference type="InterPro" id="IPR023753">
    <property type="entry name" value="FAD/NAD-binding_dom"/>
</dbReference>
<dbReference type="GO" id="GO:0005737">
    <property type="term" value="C:cytoplasm"/>
    <property type="evidence" value="ECO:0007669"/>
    <property type="project" value="TreeGrafter"/>
</dbReference>
<dbReference type="Gene3D" id="3.30.390.30">
    <property type="match status" value="1"/>
</dbReference>
<gene>
    <name evidence="8" type="ORF">GCM10010094_72670</name>
</gene>
<evidence type="ECO:0000256" key="4">
    <source>
        <dbReference type="ARBA" id="ARBA00023002"/>
    </source>
</evidence>
<reference evidence="8" key="1">
    <citation type="journal article" date="2014" name="Int. J. Syst. Evol. Microbiol.">
        <title>Complete genome sequence of Corynebacterium casei LMG S-19264T (=DSM 44701T), isolated from a smear-ripened cheese.</title>
        <authorList>
            <consortium name="US DOE Joint Genome Institute (JGI-PGF)"/>
            <person name="Walter F."/>
            <person name="Albersmeier A."/>
            <person name="Kalinowski J."/>
            <person name="Ruckert C."/>
        </authorList>
    </citation>
    <scope>NUCLEOTIDE SEQUENCE</scope>
    <source>
        <strain evidence="8">JCM 3035</strain>
    </source>
</reference>
<dbReference type="SUPFAM" id="SSF51905">
    <property type="entry name" value="FAD/NAD(P)-binding domain"/>
    <property type="match status" value="1"/>
</dbReference>
<accession>A0A917RDN1</accession>
<dbReference type="RefSeq" id="WP_189326007.1">
    <property type="nucleotide sequence ID" value="NZ_BMPQ01000027.1"/>
</dbReference>
<proteinExistence type="predicted"/>
<dbReference type="SUPFAM" id="SSF55424">
    <property type="entry name" value="FAD/NAD-linked reductases, dimerisation (C-terminal) domain"/>
    <property type="match status" value="1"/>
</dbReference>
<dbReference type="InterPro" id="IPR036188">
    <property type="entry name" value="FAD/NAD-bd_sf"/>
</dbReference>
<protein>
    <submittedName>
        <fullName evidence="8">Pyridine nucleotide-disulfide oxidoreductase</fullName>
    </submittedName>
</protein>
<dbReference type="Gene3D" id="3.50.50.60">
    <property type="entry name" value="FAD/NAD(P)-binding domain"/>
    <property type="match status" value="2"/>
</dbReference>
<dbReference type="InterPro" id="IPR028202">
    <property type="entry name" value="Reductase_C"/>
</dbReference>
<dbReference type="EMBL" id="BMPQ01000027">
    <property type="protein sequence ID" value="GGL01340.1"/>
    <property type="molecule type" value="Genomic_DNA"/>
</dbReference>
<dbReference type="PRINTS" id="PR00368">
    <property type="entry name" value="FADPNR"/>
</dbReference>
<dbReference type="InterPro" id="IPR050446">
    <property type="entry name" value="FAD-oxidoreductase/Apoptosis"/>
</dbReference>
<comment type="caution">
    <text evidence="8">The sequence shown here is derived from an EMBL/GenBank/DDBJ whole genome shotgun (WGS) entry which is preliminary data.</text>
</comment>
<dbReference type="Proteomes" id="UP000637788">
    <property type="component" value="Unassembled WGS sequence"/>
</dbReference>
<comment type="cofactor">
    <cofactor evidence="1">
        <name>FAD</name>
        <dbReference type="ChEBI" id="CHEBI:57692"/>
    </cofactor>
</comment>
<feature type="domain" description="FAD/NAD(P)-binding" evidence="6">
    <location>
        <begin position="8"/>
        <end position="304"/>
    </location>
</feature>
<dbReference type="PRINTS" id="PR00411">
    <property type="entry name" value="PNDRDTASEI"/>
</dbReference>
<dbReference type="PANTHER" id="PTHR43557">
    <property type="entry name" value="APOPTOSIS-INDUCING FACTOR 1"/>
    <property type="match status" value="1"/>
</dbReference>
<reference evidence="8" key="2">
    <citation type="submission" date="2020-09" db="EMBL/GenBank/DDBJ databases">
        <authorList>
            <person name="Sun Q."/>
            <person name="Ohkuma M."/>
        </authorList>
    </citation>
    <scope>NUCLEOTIDE SEQUENCE</scope>
    <source>
        <strain evidence="8">JCM 3035</strain>
    </source>
</reference>
<evidence type="ECO:0000256" key="3">
    <source>
        <dbReference type="ARBA" id="ARBA00022827"/>
    </source>
</evidence>
<organism evidence="8 9">
    <name type="scientific">Streptomyces flaveus</name>
    <dbReference type="NCBI Taxonomy" id="66370"/>
    <lineage>
        <taxon>Bacteria</taxon>
        <taxon>Bacillati</taxon>
        <taxon>Actinomycetota</taxon>
        <taxon>Actinomycetes</taxon>
        <taxon>Kitasatosporales</taxon>
        <taxon>Streptomycetaceae</taxon>
        <taxon>Streptomyces</taxon>
        <taxon>Streptomyces aurantiacus group</taxon>
    </lineage>
</organism>
<dbReference type="AlphaFoldDB" id="A0A917RDN1"/>
<dbReference type="InterPro" id="IPR016156">
    <property type="entry name" value="FAD/NAD-linked_Rdtase_dimer_sf"/>
</dbReference>
<sequence>MSGTNAGVVVVGGGQAGFSVVQALRGAGYEGPVTVFADEPRLPYQRPPLSKKAHTEPEGPGVDLVPESFYRERDIDLRLGEYVAALDTAACAVTTGSGERVPYEHLVLATGARNRPLPVPGAELAGVHALRSLDDALTIGRALTTARDVVVVGGGFIGLELAQVAQAGGARVTVVELADRLLSRAVSPQLEEHLRERHERDGIRILTGTAIEQIEGKDGQVHQVVTGQGPLPADLVVYGIGATPRDELAREAGLAVDDGVIVDEQLRSVSDPRVFAVGDCARHPHPHADGLIRLESVQNAIDQGALVGRRIAGGAAGPYESLPWFWSDQGPVKLQIAGLRASTDEVRVVPGDSDTPERLAVYAFRDERLVAVETLNWPAEHLAARRLLQQNPPVSPADLAGSTLGALARARRRKEVRA</sequence>
<dbReference type="Pfam" id="PF14759">
    <property type="entry name" value="Reductase_C"/>
    <property type="match status" value="1"/>
</dbReference>
<evidence type="ECO:0000256" key="1">
    <source>
        <dbReference type="ARBA" id="ARBA00001974"/>
    </source>
</evidence>
<evidence type="ECO:0000259" key="6">
    <source>
        <dbReference type="Pfam" id="PF07992"/>
    </source>
</evidence>
<keyword evidence="4" id="KW-0560">Oxidoreductase</keyword>
<evidence type="ECO:0000256" key="5">
    <source>
        <dbReference type="SAM" id="MobiDB-lite"/>
    </source>
</evidence>
<evidence type="ECO:0000313" key="9">
    <source>
        <dbReference type="Proteomes" id="UP000637788"/>
    </source>
</evidence>
<dbReference type="Pfam" id="PF07992">
    <property type="entry name" value="Pyr_redox_2"/>
    <property type="match status" value="1"/>
</dbReference>
<keyword evidence="3" id="KW-0274">FAD</keyword>
<name>A0A917RDN1_9ACTN</name>
<dbReference type="PANTHER" id="PTHR43557:SF2">
    <property type="entry name" value="RIESKE DOMAIN-CONTAINING PROTEIN-RELATED"/>
    <property type="match status" value="1"/>
</dbReference>
<evidence type="ECO:0000313" key="8">
    <source>
        <dbReference type="EMBL" id="GGL01340.1"/>
    </source>
</evidence>
<feature type="region of interest" description="Disordered" evidence="5">
    <location>
        <begin position="40"/>
        <end position="65"/>
    </location>
</feature>
<feature type="domain" description="Reductase C-terminal" evidence="7">
    <location>
        <begin position="324"/>
        <end position="400"/>
    </location>
</feature>
<keyword evidence="2" id="KW-0285">Flavoprotein</keyword>